<dbReference type="Gene3D" id="3.40.50.10810">
    <property type="entry name" value="Tandem AAA-ATPase domain"/>
    <property type="match status" value="1"/>
</dbReference>
<dbReference type="GO" id="GO:0007131">
    <property type="term" value="P:reciprocal meiotic recombination"/>
    <property type="evidence" value="ECO:0007669"/>
    <property type="project" value="TreeGrafter"/>
</dbReference>
<protein>
    <recommendedName>
        <fullName evidence="1">Helicase ATP-binding domain-containing protein</fullName>
    </recommendedName>
</protein>
<accession>A0A3P6PS67</accession>
<dbReference type="EMBL" id="UYRU01006361">
    <property type="protein sequence ID" value="VDK39962.1"/>
    <property type="molecule type" value="Genomic_DNA"/>
</dbReference>
<evidence type="ECO:0000313" key="2">
    <source>
        <dbReference type="EMBL" id="VDK39962.1"/>
    </source>
</evidence>
<dbReference type="Proteomes" id="UP000281553">
    <property type="component" value="Unassembled WGS sequence"/>
</dbReference>
<evidence type="ECO:0000313" key="3">
    <source>
        <dbReference type="Proteomes" id="UP000281553"/>
    </source>
</evidence>
<dbReference type="GO" id="GO:0045003">
    <property type="term" value="P:double-strand break repair via synthesis-dependent strand annealing"/>
    <property type="evidence" value="ECO:0007669"/>
    <property type="project" value="TreeGrafter"/>
</dbReference>
<dbReference type="InterPro" id="IPR014001">
    <property type="entry name" value="Helicase_ATP-bd"/>
</dbReference>
<dbReference type="InterPro" id="IPR050496">
    <property type="entry name" value="SNF2_RAD54_helicase_repair"/>
</dbReference>
<reference evidence="2 3" key="1">
    <citation type="submission" date="2018-11" db="EMBL/GenBank/DDBJ databases">
        <authorList>
            <consortium name="Pathogen Informatics"/>
        </authorList>
    </citation>
    <scope>NUCLEOTIDE SEQUENCE [LARGE SCALE GENOMIC DNA]</scope>
</reference>
<name>A0A3P6PS67_DIBLA</name>
<dbReference type="InterPro" id="IPR038718">
    <property type="entry name" value="SNF2-like_sf"/>
</dbReference>
<keyword evidence="3" id="KW-1185">Reference proteome</keyword>
<dbReference type="PANTHER" id="PTHR45629">
    <property type="entry name" value="SNF2/RAD54 FAMILY MEMBER"/>
    <property type="match status" value="1"/>
</dbReference>
<feature type="domain" description="Helicase ATP-binding" evidence="1">
    <location>
        <begin position="1"/>
        <end position="75"/>
    </location>
</feature>
<dbReference type="InterPro" id="IPR027417">
    <property type="entry name" value="P-loop_NTPase"/>
</dbReference>
<proteinExistence type="predicted"/>
<dbReference type="OrthoDB" id="413460at2759"/>
<organism evidence="2 3">
    <name type="scientific">Dibothriocephalus latus</name>
    <name type="common">Fish tapeworm</name>
    <name type="synonym">Diphyllobothrium latum</name>
    <dbReference type="NCBI Taxonomy" id="60516"/>
    <lineage>
        <taxon>Eukaryota</taxon>
        <taxon>Metazoa</taxon>
        <taxon>Spiralia</taxon>
        <taxon>Lophotrochozoa</taxon>
        <taxon>Platyhelminthes</taxon>
        <taxon>Cestoda</taxon>
        <taxon>Eucestoda</taxon>
        <taxon>Diphyllobothriidea</taxon>
        <taxon>Diphyllobothriidae</taxon>
        <taxon>Dibothriocephalus</taxon>
    </lineage>
</organism>
<evidence type="ECO:0000259" key="1">
    <source>
        <dbReference type="PROSITE" id="PS51192"/>
    </source>
</evidence>
<dbReference type="InterPro" id="IPR000330">
    <property type="entry name" value="SNF2_N"/>
</dbReference>
<dbReference type="GO" id="GO:0005524">
    <property type="term" value="F:ATP binding"/>
    <property type="evidence" value="ECO:0007669"/>
    <property type="project" value="InterPro"/>
</dbReference>
<dbReference type="Pfam" id="PF00176">
    <property type="entry name" value="SNF2-rel_dom"/>
    <property type="match status" value="1"/>
</dbReference>
<dbReference type="GO" id="GO:0015616">
    <property type="term" value="F:DNA translocase activity"/>
    <property type="evidence" value="ECO:0007669"/>
    <property type="project" value="TreeGrafter"/>
</dbReference>
<gene>
    <name evidence="2" type="ORF">DILT_LOCUS1090</name>
</gene>
<dbReference type="GO" id="GO:0005634">
    <property type="term" value="C:nucleus"/>
    <property type="evidence" value="ECO:0007669"/>
    <property type="project" value="TreeGrafter"/>
</dbReference>
<dbReference type="PANTHER" id="PTHR45629:SF7">
    <property type="entry name" value="DNA EXCISION REPAIR PROTEIN ERCC-6-RELATED"/>
    <property type="match status" value="1"/>
</dbReference>
<dbReference type="PROSITE" id="PS51192">
    <property type="entry name" value="HELICASE_ATP_BIND_1"/>
    <property type="match status" value="1"/>
</dbReference>
<sequence length="200" mass="22525">MMSYEMFLQHADRVAALANVDLLVCDEGHRLKNLGIKTTTLLSKLPARRRILLTGTPVQNNLNELWSLAEFCAPGVLADSQEEFRLRIANPLSLARRPVDPLADEGGWEDEEAEEENANVIEAARRLTTAVRKFMLRRTADAVCRRLPGKSEFTFLPGLQSTEPRWCYFAAANMSLSVMMLIYFCPTKGMLDRPEPPKEG</sequence>
<dbReference type="AlphaFoldDB" id="A0A3P6PS67"/>
<dbReference type="SUPFAM" id="SSF52540">
    <property type="entry name" value="P-loop containing nucleoside triphosphate hydrolases"/>
    <property type="match status" value="1"/>
</dbReference>